<keyword evidence="4 9" id="KW-0808">Transferase</keyword>
<comment type="pathway">
    <text evidence="2">Quinol/quinone metabolism; menaquinone biosynthesis.</text>
</comment>
<keyword evidence="6 8" id="KW-1133">Transmembrane helix</keyword>
<dbReference type="InterPro" id="IPR026046">
    <property type="entry name" value="UBIAD1"/>
</dbReference>
<dbReference type="Proteomes" id="UP001596110">
    <property type="component" value="Unassembled WGS sequence"/>
</dbReference>
<proteinExistence type="predicted"/>
<dbReference type="EMBL" id="JBHSOJ010000016">
    <property type="protein sequence ID" value="MFC5631329.1"/>
    <property type="molecule type" value="Genomic_DNA"/>
</dbReference>
<feature type="transmembrane region" description="Helical" evidence="8">
    <location>
        <begin position="193"/>
        <end position="217"/>
    </location>
</feature>
<dbReference type="InterPro" id="IPR044878">
    <property type="entry name" value="UbiA_sf"/>
</dbReference>
<feature type="transmembrane region" description="Helical" evidence="8">
    <location>
        <begin position="126"/>
        <end position="144"/>
    </location>
</feature>
<evidence type="ECO:0000256" key="2">
    <source>
        <dbReference type="ARBA" id="ARBA00004863"/>
    </source>
</evidence>
<dbReference type="InterPro" id="IPR000537">
    <property type="entry name" value="UbiA_prenyltransferase"/>
</dbReference>
<dbReference type="PANTHER" id="PTHR13929:SF0">
    <property type="entry name" value="UBIA PRENYLTRANSFERASE DOMAIN-CONTAINING PROTEIN 1"/>
    <property type="match status" value="1"/>
</dbReference>
<keyword evidence="10" id="KW-1185">Reference proteome</keyword>
<reference evidence="10" key="1">
    <citation type="journal article" date="2019" name="Int. J. Syst. Evol. Microbiol.">
        <title>The Global Catalogue of Microorganisms (GCM) 10K type strain sequencing project: providing services to taxonomists for standard genome sequencing and annotation.</title>
        <authorList>
            <consortium name="The Broad Institute Genomics Platform"/>
            <consortium name="The Broad Institute Genome Sequencing Center for Infectious Disease"/>
            <person name="Wu L."/>
            <person name="Ma J."/>
        </authorList>
    </citation>
    <scope>NUCLEOTIDE SEQUENCE [LARGE SCALE GENOMIC DNA]</scope>
    <source>
        <strain evidence="10">DT43</strain>
    </source>
</reference>
<protein>
    <submittedName>
        <fullName evidence="9">1,4-dihydroxy-2-naphthoate polyprenyltransferase</fullName>
        <ecNumber evidence="9">2.5.1.74</ecNumber>
    </submittedName>
</protein>
<evidence type="ECO:0000256" key="8">
    <source>
        <dbReference type="SAM" id="Phobius"/>
    </source>
</evidence>
<keyword evidence="5 8" id="KW-0812">Transmembrane</keyword>
<dbReference type="NCBIfam" id="NF004752">
    <property type="entry name" value="PRK06080.1-4"/>
    <property type="match status" value="1"/>
</dbReference>
<name>A0ABW0UG95_9STRE</name>
<dbReference type="GO" id="GO:0046428">
    <property type="term" value="F:1,4-dihydroxy-2-naphthoate polyprenyltransferase activity"/>
    <property type="evidence" value="ECO:0007669"/>
    <property type="project" value="UniProtKB-EC"/>
</dbReference>
<feature type="transmembrane region" description="Helical" evidence="8">
    <location>
        <begin position="51"/>
        <end position="70"/>
    </location>
</feature>
<evidence type="ECO:0000256" key="7">
    <source>
        <dbReference type="ARBA" id="ARBA00023136"/>
    </source>
</evidence>
<feature type="transmembrane region" description="Helical" evidence="8">
    <location>
        <begin position="301"/>
        <end position="322"/>
    </location>
</feature>
<dbReference type="Pfam" id="PF01040">
    <property type="entry name" value="UbiA"/>
    <property type="match status" value="1"/>
</dbReference>
<dbReference type="CDD" id="cd13962">
    <property type="entry name" value="PT_UbiA_UBIAD1"/>
    <property type="match status" value="1"/>
</dbReference>
<evidence type="ECO:0000256" key="6">
    <source>
        <dbReference type="ARBA" id="ARBA00022989"/>
    </source>
</evidence>
<feature type="transmembrane region" description="Helical" evidence="8">
    <location>
        <begin position="245"/>
        <end position="265"/>
    </location>
</feature>
<evidence type="ECO:0000256" key="1">
    <source>
        <dbReference type="ARBA" id="ARBA00004141"/>
    </source>
</evidence>
<organism evidence="9 10">
    <name type="scientific">Streptococcus caledonicus</name>
    <dbReference type="NCBI Taxonomy" id="2614158"/>
    <lineage>
        <taxon>Bacteria</taxon>
        <taxon>Bacillati</taxon>
        <taxon>Bacillota</taxon>
        <taxon>Bacilli</taxon>
        <taxon>Lactobacillales</taxon>
        <taxon>Streptococcaceae</taxon>
        <taxon>Streptococcus</taxon>
    </lineage>
</organism>
<gene>
    <name evidence="9" type="ORF">ACFPQ3_07010</name>
</gene>
<evidence type="ECO:0000256" key="3">
    <source>
        <dbReference type="ARBA" id="ARBA00022428"/>
    </source>
</evidence>
<evidence type="ECO:0000256" key="4">
    <source>
        <dbReference type="ARBA" id="ARBA00022679"/>
    </source>
</evidence>
<keyword evidence="3" id="KW-0474">Menaquinone biosynthesis</keyword>
<feature type="transmembrane region" description="Helical" evidence="8">
    <location>
        <begin position="271"/>
        <end position="289"/>
    </location>
</feature>
<feature type="transmembrane region" description="Helical" evidence="8">
    <location>
        <begin position="156"/>
        <end position="173"/>
    </location>
</feature>
<dbReference type="PANTHER" id="PTHR13929">
    <property type="entry name" value="1,4-DIHYDROXY-2-NAPHTHOATE OCTAPRENYLTRANSFERASE"/>
    <property type="match status" value="1"/>
</dbReference>
<feature type="transmembrane region" description="Helical" evidence="8">
    <location>
        <begin position="101"/>
        <end position="120"/>
    </location>
</feature>
<accession>A0ABW0UG95</accession>
<feature type="transmembrane region" description="Helical" evidence="8">
    <location>
        <begin position="28"/>
        <end position="45"/>
    </location>
</feature>
<comment type="caution">
    <text evidence="9">The sequence shown here is derived from an EMBL/GenBank/DDBJ whole genome shotgun (WGS) entry which is preliminary data.</text>
</comment>
<evidence type="ECO:0000313" key="9">
    <source>
        <dbReference type="EMBL" id="MFC5631329.1"/>
    </source>
</evidence>
<dbReference type="Gene3D" id="1.10.357.140">
    <property type="entry name" value="UbiA prenyltransferase"/>
    <property type="match status" value="1"/>
</dbReference>
<evidence type="ECO:0000313" key="10">
    <source>
        <dbReference type="Proteomes" id="UP001596110"/>
    </source>
</evidence>
<keyword evidence="7 8" id="KW-0472">Membrane</keyword>
<dbReference type="RefSeq" id="WP_156805184.1">
    <property type="nucleotide sequence ID" value="NZ_JBHSOJ010000016.1"/>
</dbReference>
<dbReference type="EC" id="2.5.1.74" evidence="9"/>
<sequence>MRIIILSTKHNPLTFPIFLEFVELRTKVASVFPMLIGFLWAFYHYNAFNTLNTVLFILSVISFDMCTTAINNTMDYKKALDTDYKERDNVIGANKLNFQQMVQIILGLLSFSILLSLILVWRTDIILLPIGILCFLIGIFYTFGPIPLSRLPLGELFSGVTMGFGIFFLAIFIQKPNLLVASHLSENFYQINIAWFELIKTVFLSLPFICLIANIMLANNLCDYEQDVKNGRFTLVHYIGKTRGITLYSILNLTPWILWSIYPLAGLLPKWVWTGLLLIKLNLTFLKEFRQKQVKRLTFTCAIKSFVLFSALYLLTLVLATVTG</sequence>
<comment type="subcellular location">
    <subcellularLocation>
        <location evidence="1">Membrane</location>
        <topology evidence="1">Multi-pass membrane protein</topology>
    </subcellularLocation>
</comment>
<evidence type="ECO:0000256" key="5">
    <source>
        <dbReference type="ARBA" id="ARBA00022692"/>
    </source>
</evidence>
<dbReference type="PIRSF" id="PIRSF005355">
    <property type="entry name" value="UBIAD1"/>
    <property type="match status" value="1"/>
</dbReference>